<evidence type="ECO:0000256" key="9">
    <source>
        <dbReference type="ARBA" id="ARBA00022723"/>
    </source>
</evidence>
<keyword evidence="13" id="KW-0648">Protein biosynthesis</keyword>
<keyword evidence="7" id="KW-0963">Cytoplasm</keyword>
<evidence type="ECO:0000313" key="19">
    <source>
        <dbReference type="Proteomes" id="UP000271098"/>
    </source>
</evidence>
<dbReference type="FunFam" id="3.50.40.10:FF:000002">
    <property type="entry name" value="phenylalanine--tRNA ligase beta subunit"/>
    <property type="match status" value="1"/>
</dbReference>
<dbReference type="InterPro" id="IPR009061">
    <property type="entry name" value="DNA-bd_dom_put_sf"/>
</dbReference>
<dbReference type="Proteomes" id="UP000271098">
    <property type="component" value="Unassembled WGS sequence"/>
</dbReference>
<dbReference type="SUPFAM" id="SSF55681">
    <property type="entry name" value="Class II aaRS and biotin synthetases"/>
    <property type="match status" value="1"/>
</dbReference>
<dbReference type="WBParaSite" id="GPUH_0001691601-mRNA-1">
    <property type="protein sequence ID" value="GPUH_0001691601-mRNA-1"/>
    <property type="gene ID" value="GPUH_0001691601"/>
</dbReference>
<evidence type="ECO:0000256" key="6">
    <source>
        <dbReference type="ARBA" id="ARBA00017032"/>
    </source>
</evidence>
<dbReference type="Pfam" id="PF03484">
    <property type="entry name" value="B5"/>
    <property type="match status" value="1"/>
</dbReference>
<evidence type="ECO:0000256" key="2">
    <source>
        <dbReference type="ARBA" id="ARBA00004496"/>
    </source>
</evidence>
<sequence>MSAEFCDLIFEDLDVSEENKENWGCVFVNSCNSTGTFRIEPPVYQRHKTSLRHQIFIRPEVLTIRPFVLGAILVGVQLDADSYASFIDLQDKLHQNICRKRSLVAIGTHDLDTVQGPFYYGAEKPREIRFRPLNQTKEYTAEELMILYSTDNHLKRYLPIIAGEERYPVIRDSNGVVLSMPPIINGEHSKIHLGTRNILIEVTATDLEKATIVLNTLVAMFSQYTTASAESDNASFLVEPVEIVSVDGSRQEYPELRERSMTVSAANIKQRIGVDLKADEICELLNRMSLRANLKQGDKTRDAVEVQIPITRADILHECDVAEDVAIAYGFNRIEQQFPKANTIGEPFALNKLTDLLRYDIAAAGWTETLNFALCSRDDISVKLKKPDNLKKAIKISNPKTLEFQVARTTLLPGLLKTLASNRDMPLPLRLFEIQDVVLKDSTSDVGAKNERRLCAVYCSRTSGFEIIHGLLDRIMQLLGVKWTRDGTGYYISAHEDPTFLDGRCARIVGPGDTTLGTIGVLHPDVITAFALTLPISVIDLNIEPFL</sequence>
<dbReference type="GO" id="GO:0003723">
    <property type="term" value="F:RNA binding"/>
    <property type="evidence" value="ECO:0007669"/>
    <property type="project" value="InterPro"/>
</dbReference>
<dbReference type="FunFam" id="3.30.930.10:FF:000032">
    <property type="entry name" value="Phenylalanine--tRNA ligase beta subunit"/>
    <property type="match status" value="1"/>
</dbReference>
<evidence type="ECO:0000256" key="8">
    <source>
        <dbReference type="ARBA" id="ARBA00022598"/>
    </source>
</evidence>
<dbReference type="InterPro" id="IPR045864">
    <property type="entry name" value="aa-tRNA-synth_II/BPL/LPL"/>
</dbReference>
<protein>
    <recommendedName>
        <fullName evidence="6">Phenylalanine--tRNA ligase beta subunit</fullName>
        <ecNumber evidence="5">6.1.1.20</ecNumber>
    </recommendedName>
    <alternativeName>
        <fullName evidence="15">Phenylalanyl-tRNA synthetase beta subunit</fullName>
    </alternativeName>
</protein>
<dbReference type="Gene3D" id="3.30.930.10">
    <property type="entry name" value="Bira Bifunctional Protein, Domain 2"/>
    <property type="match status" value="1"/>
</dbReference>
<dbReference type="PROSITE" id="PS51483">
    <property type="entry name" value="B5"/>
    <property type="match status" value="1"/>
</dbReference>
<dbReference type="Gene3D" id="3.50.40.10">
    <property type="entry name" value="Phenylalanyl-trna Synthetase, Chain B, domain 3"/>
    <property type="match status" value="1"/>
</dbReference>
<dbReference type="CDD" id="cd00769">
    <property type="entry name" value="PheRS_beta_core"/>
    <property type="match status" value="1"/>
</dbReference>
<comment type="subunit">
    <text evidence="4">Tetramer of two alpha and two beta subunits.</text>
</comment>
<keyword evidence="10" id="KW-0547">Nucleotide-binding</keyword>
<evidence type="ECO:0000256" key="15">
    <source>
        <dbReference type="ARBA" id="ARBA00033189"/>
    </source>
</evidence>
<evidence type="ECO:0000256" key="1">
    <source>
        <dbReference type="ARBA" id="ARBA00001946"/>
    </source>
</evidence>
<dbReference type="Pfam" id="PF17759">
    <property type="entry name" value="tRNA_synthFbeta"/>
    <property type="match status" value="1"/>
</dbReference>
<evidence type="ECO:0000256" key="5">
    <source>
        <dbReference type="ARBA" id="ARBA00012814"/>
    </source>
</evidence>
<dbReference type="InterPro" id="IPR005146">
    <property type="entry name" value="B3/B4_tRNA-bd"/>
</dbReference>
<evidence type="ECO:0000256" key="13">
    <source>
        <dbReference type="ARBA" id="ARBA00022917"/>
    </source>
</evidence>
<evidence type="ECO:0000313" key="20">
    <source>
        <dbReference type="WBParaSite" id="GPUH_0001691601-mRNA-1"/>
    </source>
</evidence>
<keyword evidence="11" id="KW-0067">ATP-binding</keyword>
<keyword evidence="8" id="KW-0436">Ligase</keyword>
<dbReference type="InterPro" id="IPR005147">
    <property type="entry name" value="tRNA_synthase_B5-dom"/>
</dbReference>
<dbReference type="EC" id="6.1.1.20" evidence="5"/>
<gene>
    <name evidence="18" type="ORF">GPUH_LOCUS16895</name>
</gene>
<dbReference type="SUPFAM" id="SSF46955">
    <property type="entry name" value="Putative DNA-binding domain"/>
    <property type="match status" value="1"/>
</dbReference>
<dbReference type="NCBIfam" id="TIGR00471">
    <property type="entry name" value="pheT_arch"/>
    <property type="match status" value="1"/>
</dbReference>
<dbReference type="Pfam" id="PF03483">
    <property type="entry name" value="B3_4"/>
    <property type="match status" value="1"/>
</dbReference>
<organism evidence="20">
    <name type="scientific">Gongylonema pulchrum</name>
    <dbReference type="NCBI Taxonomy" id="637853"/>
    <lineage>
        <taxon>Eukaryota</taxon>
        <taxon>Metazoa</taxon>
        <taxon>Ecdysozoa</taxon>
        <taxon>Nematoda</taxon>
        <taxon>Chromadorea</taxon>
        <taxon>Rhabditida</taxon>
        <taxon>Spirurina</taxon>
        <taxon>Spiruromorpha</taxon>
        <taxon>Spiruroidea</taxon>
        <taxon>Gongylonematidae</taxon>
        <taxon>Gongylonema</taxon>
    </lineage>
</organism>
<dbReference type="GO" id="GO:0005524">
    <property type="term" value="F:ATP binding"/>
    <property type="evidence" value="ECO:0007669"/>
    <property type="project" value="UniProtKB-KW"/>
</dbReference>
<evidence type="ECO:0000256" key="10">
    <source>
        <dbReference type="ARBA" id="ARBA00022741"/>
    </source>
</evidence>
<evidence type="ECO:0000256" key="16">
    <source>
        <dbReference type="ARBA" id="ARBA00049255"/>
    </source>
</evidence>
<evidence type="ECO:0000313" key="18">
    <source>
        <dbReference type="EMBL" id="VDN28756.1"/>
    </source>
</evidence>
<name>A0A183E7F3_9BILA</name>
<dbReference type="InterPro" id="IPR020825">
    <property type="entry name" value="Phe-tRNA_synthase-like_B3/B4"/>
</dbReference>
<keyword evidence="14" id="KW-0030">Aminoacyl-tRNA synthetase</keyword>
<comment type="catalytic activity">
    <reaction evidence="16">
        <text>tRNA(Phe) + L-phenylalanine + ATP = L-phenylalanyl-tRNA(Phe) + AMP + diphosphate + H(+)</text>
        <dbReference type="Rhea" id="RHEA:19413"/>
        <dbReference type="Rhea" id="RHEA-COMP:9668"/>
        <dbReference type="Rhea" id="RHEA-COMP:9699"/>
        <dbReference type="ChEBI" id="CHEBI:15378"/>
        <dbReference type="ChEBI" id="CHEBI:30616"/>
        <dbReference type="ChEBI" id="CHEBI:33019"/>
        <dbReference type="ChEBI" id="CHEBI:58095"/>
        <dbReference type="ChEBI" id="CHEBI:78442"/>
        <dbReference type="ChEBI" id="CHEBI:78531"/>
        <dbReference type="ChEBI" id="CHEBI:456215"/>
        <dbReference type="EC" id="6.1.1.20"/>
    </reaction>
</comment>
<reference evidence="20" key="1">
    <citation type="submission" date="2016-06" db="UniProtKB">
        <authorList>
            <consortium name="WormBaseParasite"/>
        </authorList>
    </citation>
    <scope>IDENTIFICATION</scope>
</reference>
<keyword evidence="12" id="KW-0460">Magnesium</keyword>
<keyword evidence="9" id="KW-0479">Metal-binding</keyword>
<evidence type="ECO:0000256" key="4">
    <source>
        <dbReference type="ARBA" id="ARBA00011209"/>
    </source>
</evidence>
<evidence type="ECO:0000256" key="12">
    <source>
        <dbReference type="ARBA" id="ARBA00022842"/>
    </source>
</evidence>
<proteinExistence type="inferred from homology"/>
<comment type="subcellular location">
    <subcellularLocation>
        <location evidence="2">Cytoplasm</location>
    </subcellularLocation>
</comment>
<evidence type="ECO:0000259" key="17">
    <source>
        <dbReference type="PROSITE" id="PS51483"/>
    </source>
</evidence>
<dbReference type="EMBL" id="UYRT01084377">
    <property type="protein sequence ID" value="VDN28756.1"/>
    <property type="molecule type" value="Genomic_DNA"/>
</dbReference>
<dbReference type="FunFam" id="3.30.56.10:FF:000004">
    <property type="entry name" value="Phenylalanyl-tRNA synthetase, beta subunit"/>
    <property type="match status" value="1"/>
</dbReference>
<dbReference type="InterPro" id="IPR004531">
    <property type="entry name" value="Phe-tRNA-synth_IIc_bsu_arc_euk"/>
</dbReference>
<comment type="similarity">
    <text evidence="3">Belongs to the phenylalanyl-tRNA synthetase beta subunit family. Type 2 subfamily.</text>
</comment>
<dbReference type="GO" id="GO:0004826">
    <property type="term" value="F:phenylalanine-tRNA ligase activity"/>
    <property type="evidence" value="ECO:0007669"/>
    <property type="project" value="UniProtKB-EC"/>
</dbReference>
<dbReference type="InterPro" id="IPR041616">
    <property type="entry name" value="PheRS_beta_core"/>
</dbReference>
<comment type="cofactor">
    <cofactor evidence="1">
        <name>Mg(2+)</name>
        <dbReference type="ChEBI" id="CHEBI:18420"/>
    </cofactor>
</comment>
<dbReference type="GO" id="GO:0009328">
    <property type="term" value="C:phenylalanine-tRNA ligase complex"/>
    <property type="evidence" value="ECO:0007669"/>
    <property type="project" value="TreeGrafter"/>
</dbReference>
<dbReference type="SMART" id="SM00874">
    <property type="entry name" value="B5"/>
    <property type="match status" value="1"/>
</dbReference>
<evidence type="ECO:0000256" key="7">
    <source>
        <dbReference type="ARBA" id="ARBA00022490"/>
    </source>
</evidence>
<evidence type="ECO:0000256" key="14">
    <source>
        <dbReference type="ARBA" id="ARBA00023146"/>
    </source>
</evidence>
<reference evidence="18 19" key="2">
    <citation type="submission" date="2018-11" db="EMBL/GenBank/DDBJ databases">
        <authorList>
            <consortium name="Pathogen Informatics"/>
        </authorList>
    </citation>
    <scope>NUCLEOTIDE SEQUENCE [LARGE SCALE GENOMIC DNA]</scope>
</reference>
<dbReference type="SUPFAM" id="SSF56037">
    <property type="entry name" value="PheT/TilS domain"/>
    <property type="match status" value="1"/>
</dbReference>
<dbReference type="PANTHER" id="PTHR10947">
    <property type="entry name" value="PHENYLALANYL-TRNA SYNTHETASE BETA CHAIN AND LEUCINE-RICH REPEAT-CONTAINING PROTEIN 47"/>
    <property type="match status" value="1"/>
</dbReference>
<dbReference type="PANTHER" id="PTHR10947:SF0">
    <property type="entry name" value="PHENYLALANINE--TRNA LIGASE BETA SUBUNIT"/>
    <property type="match status" value="1"/>
</dbReference>
<dbReference type="OrthoDB" id="1698572at2759"/>
<evidence type="ECO:0000256" key="11">
    <source>
        <dbReference type="ARBA" id="ARBA00022840"/>
    </source>
</evidence>
<accession>A0A183E7F3</accession>
<dbReference type="AlphaFoldDB" id="A0A183E7F3"/>
<dbReference type="GO" id="GO:0006432">
    <property type="term" value="P:phenylalanyl-tRNA aminoacylation"/>
    <property type="evidence" value="ECO:0007669"/>
    <property type="project" value="InterPro"/>
</dbReference>
<dbReference type="GO" id="GO:0000287">
    <property type="term" value="F:magnesium ion binding"/>
    <property type="evidence" value="ECO:0007669"/>
    <property type="project" value="InterPro"/>
</dbReference>
<feature type="domain" description="B5" evidence="17">
    <location>
        <begin position="256"/>
        <end position="336"/>
    </location>
</feature>
<dbReference type="Gene3D" id="3.30.56.10">
    <property type="match status" value="1"/>
</dbReference>
<keyword evidence="19" id="KW-1185">Reference proteome</keyword>
<evidence type="ECO:0000256" key="3">
    <source>
        <dbReference type="ARBA" id="ARBA00007438"/>
    </source>
</evidence>
<dbReference type="SMART" id="SM00873">
    <property type="entry name" value="B3_4"/>
    <property type="match status" value="1"/>
</dbReference>
<dbReference type="InterPro" id="IPR045060">
    <property type="entry name" value="Phe-tRNA-ligase_IIc_bsu"/>
</dbReference>